<protein>
    <submittedName>
        <fullName evidence="2">Uncharacterized protein</fullName>
    </submittedName>
</protein>
<sequence>MFLLERITDEDWKYIKSSRKAHSFSKYSKAKESSLEELNYGSSLPLQLVEDTSLNTGTNWLLITTPELKVASRNESDVQVIPLKEGVEDMFFSALNSSFKQLATSPEISWDCVVVETVIAVSIRYNEQYIETHSALSNASGHRKLTGYAEVERIQSIISGISQLEKQLQTMHERLINIRSSLTALNEDSAAASNETVVQYLNKRNGIMNCLFCCLQRILLFENKIMQVKSHLRLKEQESIAEIKGRTDRVLEFDIAGVFFSAVFSGVLMVPAYFAFNMLIPIEHLKNGSTYYFIAVVIVCFIAIFMMAVFYAKWLRKNRKMRVLFAKSLSLVDEHRIRDVSEEIRQI</sequence>
<keyword evidence="1" id="KW-0472">Membrane</keyword>
<dbReference type="OrthoDB" id="10363895at2759"/>
<accession>A0A9C7Q1V4</accession>
<dbReference type="EMBL" id="BQMJ01000059">
    <property type="protein sequence ID" value="GJQ14789.1"/>
    <property type="molecule type" value="Genomic_DNA"/>
</dbReference>
<gene>
    <name evidence="2" type="ORF">GpartN1_g6580.t1</name>
</gene>
<reference evidence="2" key="2">
    <citation type="submission" date="2022-01" db="EMBL/GenBank/DDBJ databases">
        <authorList>
            <person name="Hirooka S."/>
            <person name="Miyagishima S.Y."/>
        </authorList>
    </citation>
    <scope>NUCLEOTIDE SEQUENCE</scope>
    <source>
        <strain evidence="2">NBRC 102759</strain>
    </source>
</reference>
<proteinExistence type="predicted"/>
<feature type="transmembrane region" description="Helical" evidence="1">
    <location>
        <begin position="291"/>
        <end position="312"/>
    </location>
</feature>
<evidence type="ECO:0000256" key="1">
    <source>
        <dbReference type="SAM" id="Phobius"/>
    </source>
</evidence>
<dbReference type="Proteomes" id="UP001061958">
    <property type="component" value="Unassembled WGS sequence"/>
</dbReference>
<name>A0A9C7Q1V4_9RHOD</name>
<feature type="transmembrane region" description="Helical" evidence="1">
    <location>
        <begin position="253"/>
        <end position="276"/>
    </location>
</feature>
<keyword evidence="1" id="KW-0812">Transmembrane</keyword>
<evidence type="ECO:0000313" key="2">
    <source>
        <dbReference type="EMBL" id="GJQ14789.1"/>
    </source>
</evidence>
<dbReference type="AlphaFoldDB" id="A0A9C7Q1V4"/>
<reference evidence="2" key="1">
    <citation type="journal article" date="2022" name="Proc. Natl. Acad. Sci. U.S.A.">
        <title>Life cycle and functional genomics of the unicellular red alga Galdieria for elucidating algal and plant evolution and industrial use.</title>
        <authorList>
            <person name="Hirooka S."/>
            <person name="Itabashi T."/>
            <person name="Ichinose T.M."/>
            <person name="Onuma R."/>
            <person name="Fujiwara T."/>
            <person name="Yamashita S."/>
            <person name="Jong L.W."/>
            <person name="Tomita R."/>
            <person name="Iwane A.H."/>
            <person name="Miyagishima S.Y."/>
        </authorList>
    </citation>
    <scope>NUCLEOTIDE SEQUENCE</scope>
    <source>
        <strain evidence="2">NBRC 102759</strain>
    </source>
</reference>
<evidence type="ECO:0000313" key="3">
    <source>
        <dbReference type="Proteomes" id="UP001061958"/>
    </source>
</evidence>
<comment type="caution">
    <text evidence="2">The sequence shown here is derived from an EMBL/GenBank/DDBJ whole genome shotgun (WGS) entry which is preliminary data.</text>
</comment>
<keyword evidence="1" id="KW-1133">Transmembrane helix</keyword>
<organism evidence="2 3">
    <name type="scientific">Galdieria partita</name>
    <dbReference type="NCBI Taxonomy" id="83374"/>
    <lineage>
        <taxon>Eukaryota</taxon>
        <taxon>Rhodophyta</taxon>
        <taxon>Bangiophyceae</taxon>
        <taxon>Galdieriales</taxon>
        <taxon>Galdieriaceae</taxon>
        <taxon>Galdieria</taxon>
    </lineage>
</organism>
<keyword evidence="3" id="KW-1185">Reference proteome</keyword>